<feature type="region of interest" description="Disordered" evidence="1">
    <location>
        <begin position="541"/>
        <end position="805"/>
    </location>
</feature>
<dbReference type="EMBL" id="JARQZJ010000002">
    <property type="protein sequence ID" value="KAK9870312.1"/>
    <property type="molecule type" value="Genomic_DNA"/>
</dbReference>
<sequence length="1034" mass="117610">MKLLFAIFLTVLIVSTECLQFETEENNDDNPRTKRTVGVILKNVADVFGYDVIRRPALIIVKPMPQVLSLAPPPAPAAPAAPPAPPAAAPAPATPPGKAPPPAPAPPPPAAAPPAAPAPPPPKPVLQPPPVPQPPAAPPAPRLPPPIPPAVKPPPFLTPAVRKSFNLNFSWMRGPATNPPAPSNPPLPPPPPPPSAPAPSIPPQTLQPPPPPSKPVAPPNPAAPKPTAVPNPPPPPLPPAVPSGGPKPPSKFTNPGRLNNYDDLELNKEDRANPAKTQQDYPSDYNDDKPHKYQLDFPEYENSEERSDYKRHIHPEPFQNNYDNKQKFKQQFDNFWQTSPWTVEQGYRYLTKPIITEERQSLRNIPRGFSHQDPQESKMNEIVSRVDSFPKSFSTFNVHSELPHHRKSRSVSQTRSNEQKRRDVASHLVYNFPKFTASNQFDKELIYGPYRQVNEHILNFLNRNKAPQNPQVFDQEKIYGPYRQVNTEILNFLHNQFANDAKRLRQMTTPSPPVDTQKLVYSVAKIGNEYTGANEHIIIGEPENHNEDEETNSSRNKHPKIETKNKKNEEQDSTEKRLKTDHSDIPQAYPKNEQIENIIFHPNAFDTPEEETYEKTNEKSTDKQNDETSNIYDSPKKISITLTEKSSQKYYNDENSAEERDGELNVENEDDNEKGDLSSEQKYSHSNENEENEEGAVEDDEHTKVRIKHGENRDEADSEEEKENINNEENHQNEEYDDDDNQESKQNFDSESDKNDDEIKKEKEDIQNFENYDDDISENKSTEKGKKLLLNRPENEENLENEQDRILKPISKPFKYDHDENFADYIKDLQIFEFGDELVSEPIQYVLQGTQKLEHSNVPSKEANEHKSYNELKHVELYNPYGHHQELLKEENTKSNIDYSENKLDDLYTIVPAASVRELYRSDKPAVIPIDVEYSGSEESKRTVQNVISKRSIQPSEQKELDEGVDIFMSDKFIPEKYDENFSYEFPEPQPTNYAKLENIEVEQDEEKLSPSATVHGGEYRKKKTTVILNKTVT</sequence>
<feature type="compositionally biased region" description="Pro residues" evidence="1">
    <location>
        <begin position="72"/>
        <end position="157"/>
    </location>
</feature>
<evidence type="ECO:0000313" key="4">
    <source>
        <dbReference type="Proteomes" id="UP001431783"/>
    </source>
</evidence>
<proteinExistence type="predicted"/>
<keyword evidence="2" id="KW-0732">Signal</keyword>
<feature type="compositionally biased region" description="Basic and acidic residues" evidence="1">
    <location>
        <begin position="613"/>
        <end position="626"/>
    </location>
</feature>
<feature type="compositionally biased region" description="Acidic residues" evidence="1">
    <location>
        <begin position="664"/>
        <end position="673"/>
    </location>
</feature>
<feature type="compositionally biased region" description="Basic and acidic residues" evidence="1">
    <location>
        <begin position="674"/>
        <end position="688"/>
    </location>
</feature>
<dbReference type="Proteomes" id="UP001431783">
    <property type="component" value="Unassembled WGS sequence"/>
</dbReference>
<feature type="compositionally biased region" description="Acidic residues" evidence="1">
    <location>
        <begin position="689"/>
        <end position="700"/>
    </location>
</feature>
<protein>
    <submittedName>
        <fullName evidence="3">Uncharacterized protein</fullName>
    </submittedName>
</protein>
<comment type="caution">
    <text evidence="3">The sequence shown here is derived from an EMBL/GenBank/DDBJ whole genome shotgun (WGS) entry which is preliminary data.</text>
</comment>
<evidence type="ECO:0000256" key="2">
    <source>
        <dbReference type="SAM" id="SignalP"/>
    </source>
</evidence>
<feature type="region of interest" description="Disordered" evidence="1">
    <location>
        <begin position="72"/>
        <end position="294"/>
    </location>
</feature>
<accession>A0AAW1TIA1</accession>
<dbReference type="AlphaFoldDB" id="A0AAW1TIA1"/>
<gene>
    <name evidence="3" type="ORF">WA026_006398</name>
</gene>
<feature type="compositionally biased region" description="Basic and acidic residues" evidence="1">
    <location>
        <begin position="701"/>
        <end position="715"/>
    </location>
</feature>
<evidence type="ECO:0000256" key="1">
    <source>
        <dbReference type="SAM" id="MobiDB-lite"/>
    </source>
</evidence>
<feature type="compositionally biased region" description="Basic and acidic residues" evidence="1">
    <location>
        <begin position="559"/>
        <end position="584"/>
    </location>
</feature>
<evidence type="ECO:0000313" key="3">
    <source>
        <dbReference type="EMBL" id="KAK9870312.1"/>
    </source>
</evidence>
<feature type="signal peptide" evidence="2">
    <location>
        <begin position="1"/>
        <end position="18"/>
    </location>
</feature>
<feature type="compositionally biased region" description="Basic and acidic residues" evidence="1">
    <location>
        <begin position="742"/>
        <end position="766"/>
    </location>
</feature>
<feature type="compositionally biased region" description="Polar residues" evidence="1">
    <location>
        <begin position="640"/>
        <end position="654"/>
    </location>
</feature>
<name>A0AAW1TIA1_9CUCU</name>
<organism evidence="3 4">
    <name type="scientific">Henosepilachna vigintioctopunctata</name>
    <dbReference type="NCBI Taxonomy" id="420089"/>
    <lineage>
        <taxon>Eukaryota</taxon>
        <taxon>Metazoa</taxon>
        <taxon>Ecdysozoa</taxon>
        <taxon>Arthropoda</taxon>
        <taxon>Hexapoda</taxon>
        <taxon>Insecta</taxon>
        <taxon>Pterygota</taxon>
        <taxon>Neoptera</taxon>
        <taxon>Endopterygota</taxon>
        <taxon>Coleoptera</taxon>
        <taxon>Polyphaga</taxon>
        <taxon>Cucujiformia</taxon>
        <taxon>Coccinelloidea</taxon>
        <taxon>Coccinellidae</taxon>
        <taxon>Epilachninae</taxon>
        <taxon>Epilachnini</taxon>
        <taxon>Henosepilachna</taxon>
    </lineage>
</organism>
<reference evidence="3 4" key="1">
    <citation type="submission" date="2023-03" db="EMBL/GenBank/DDBJ databases">
        <title>Genome insight into feeding habits of ladybird beetles.</title>
        <authorList>
            <person name="Li H.-S."/>
            <person name="Huang Y.-H."/>
            <person name="Pang H."/>
        </authorList>
    </citation>
    <scope>NUCLEOTIDE SEQUENCE [LARGE SCALE GENOMIC DNA]</scope>
    <source>
        <strain evidence="3">SYSU_2023b</strain>
        <tissue evidence="3">Whole body</tissue>
    </source>
</reference>
<feature type="compositionally biased region" description="Pro residues" evidence="1">
    <location>
        <begin position="177"/>
        <end position="249"/>
    </location>
</feature>
<feature type="chain" id="PRO_5043486440" evidence="2">
    <location>
        <begin position="19"/>
        <end position="1034"/>
    </location>
</feature>
<feature type="compositionally biased region" description="Basic and acidic residues" evidence="1">
    <location>
        <begin position="723"/>
        <end position="734"/>
    </location>
</feature>
<dbReference type="PRINTS" id="PR01217">
    <property type="entry name" value="PRICHEXTENSN"/>
</dbReference>
<keyword evidence="4" id="KW-1185">Reference proteome</keyword>
<feature type="compositionally biased region" description="Basic and acidic residues" evidence="1">
    <location>
        <begin position="777"/>
        <end position="786"/>
    </location>
</feature>
<feature type="region of interest" description="Disordered" evidence="1">
    <location>
        <begin position="400"/>
        <end position="422"/>
    </location>
</feature>